<evidence type="ECO:0000256" key="2">
    <source>
        <dbReference type="ARBA" id="ARBA00023012"/>
    </source>
</evidence>
<dbReference type="InterPro" id="IPR019734">
    <property type="entry name" value="TPR_rpt"/>
</dbReference>
<keyword evidence="4 6" id="KW-0238">DNA-binding</keyword>
<dbReference type="PANTHER" id="PTHR35807">
    <property type="entry name" value="TRANSCRIPTIONAL REGULATOR REDD-RELATED"/>
    <property type="match status" value="1"/>
</dbReference>
<accession>A0ABQ2XIQ2</accession>
<evidence type="ECO:0000256" key="3">
    <source>
        <dbReference type="ARBA" id="ARBA00023015"/>
    </source>
</evidence>
<dbReference type="PROSITE" id="PS51755">
    <property type="entry name" value="OMPR_PHOB"/>
    <property type="match status" value="1"/>
</dbReference>
<evidence type="ECO:0000259" key="7">
    <source>
        <dbReference type="PROSITE" id="PS51755"/>
    </source>
</evidence>
<dbReference type="Pfam" id="PF13374">
    <property type="entry name" value="TPR_10"/>
    <property type="match status" value="1"/>
</dbReference>
<dbReference type="InterPro" id="IPR027417">
    <property type="entry name" value="P-loop_NTPase"/>
</dbReference>
<evidence type="ECO:0000256" key="6">
    <source>
        <dbReference type="PROSITE-ProRule" id="PRU01091"/>
    </source>
</evidence>
<dbReference type="InterPro" id="IPR048254">
    <property type="entry name" value="CDP_ALCOHOL_P_TRANSF_CS"/>
</dbReference>
<dbReference type="RefSeq" id="WP_190053078.1">
    <property type="nucleotide sequence ID" value="NZ_BMWC01000009.1"/>
</dbReference>
<organism evidence="8 9">
    <name type="scientific">Streptomyces lomondensis</name>
    <dbReference type="NCBI Taxonomy" id="68229"/>
    <lineage>
        <taxon>Bacteria</taxon>
        <taxon>Bacillati</taxon>
        <taxon>Actinomycetota</taxon>
        <taxon>Actinomycetes</taxon>
        <taxon>Kitasatosporales</taxon>
        <taxon>Streptomycetaceae</taxon>
        <taxon>Streptomyces</taxon>
    </lineage>
</organism>
<evidence type="ECO:0000256" key="1">
    <source>
        <dbReference type="ARBA" id="ARBA00005820"/>
    </source>
</evidence>
<comment type="caution">
    <text evidence="8">The sequence shown here is derived from an EMBL/GenBank/DDBJ whole genome shotgun (WGS) entry which is preliminary data.</text>
</comment>
<evidence type="ECO:0000256" key="5">
    <source>
        <dbReference type="ARBA" id="ARBA00023163"/>
    </source>
</evidence>
<dbReference type="InterPro" id="IPR005158">
    <property type="entry name" value="BTAD"/>
</dbReference>
<dbReference type="Proteomes" id="UP000617743">
    <property type="component" value="Unassembled WGS sequence"/>
</dbReference>
<gene>
    <name evidence="8" type="ORF">GCM10010383_56250</name>
</gene>
<dbReference type="SMART" id="SM00028">
    <property type="entry name" value="TPR"/>
    <property type="match status" value="5"/>
</dbReference>
<dbReference type="Gene3D" id="1.10.10.10">
    <property type="entry name" value="Winged helix-like DNA-binding domain superfamily/Winged helix DNA-binding domain"/>
    <property type="match status" value="1"/>
</dbReference>
<dbReference type="Pfam" id="PF13424">
    <property type="entry name" value="TPR_12"/>
    <property type="match status" value="2"/>
</dbReference>
<dbReference type="SUPFAM" id="SSF48452">
    <property type="entry name" value="TPR-like"/>
    <property type="match status" value="2"/>
</dbReference>
<evidence type="ECO:0000256" key="4">
    <source>
        <dbReference type="ARBA" id="ARBA00023125"/>
    </source>
</evidence>
<dbReference type="InterPro" id="IPR001867">
    <property type="entry name" value="OmpR/PhoB-type_DNA-bd"/>
</dbReference>
<name>A0ABQ2XIQ2_9ACTN</name>
<dbReference type="SMART" id="SM01043">
    <property type="entry name" value="BTAD"/>
    <property type="match status" value="1"/>
</dbReference>
<feature type="domain" description="OmpR/PhoB-type" evidence="7">
    <location>
        <begin position="1"/>
        <end position="106"/>
    </location>
</feature>
<evidence type="ECO:0000313" key="9">
    <source>
        <dbReference type="Proteomes" id="UP000617743"/>
    </source>
</evidence>
<dbReference type="Gene3D" id="3.40.50.300">
    <property type="entry name" value="P-loop containing nucleotide triphosphate hydrolases"/>
    <property type="match status" value="1"/>
</dbReference>
<reference evidence="9" key="1">
    <citation type="journal article" date="2019" name="Int. J. Syst. Evol. Microbiol.">
        <title>The Global Catalogue of Microorganisms (GCM) 10K type strain sequencing project: providing services to taxonomists for standard genome sequencing and annotation.</title>
        <authorList>
            <consortium name="The Broad Institute Genomics Platform"/>
            <consortium name="The Broad Institute Genome Sequencing Center for Infectious Disease"/>
            <person name="Wu L."/>
            <person name="Ma J."/>
        </authorList>
    </citation>
    <scope>NUCLEOTIDE SEQUENCE [LARGE SCALE GENOMIC DNA]</scope>
    <source>
        <strain evidence="9">JCM 4866</strain>
    </source>
</reference>
<dbReference type="Pfam" id="PF03704">
    <property type="entry name" value="BTAD"/>
    <property type="match status" value="1"/>
</dbReference>
<evidence type="ECO:0000313" key="8">
    <source>
        <dbReference type="EMBL" id="GGX18988.1"/>
    </source>
</evidence>
<dbReference type="InterPro" id="IPR036388">
    <property type="entry name" value="WH-like_DNA-bd_sf"/>
</dbReference>
<feature type="DNA-binding region" description="OmpR/PhoB-type" evidence="6">
    <location>
        <begin position="1"/>
        <end position="106"/>
    </location>
</feature>
<dbReference type="PROSITE" id="PS00379">
    <property type="entry name" value="CDP_ALCOHOL_P_TRANSF"/>
    <property type="match status" value="1"/>
</dbReference>
<dbReference type="SMART" id="SM00862">
    <property type="entry name" value="Trans_reg_C"/>
    <property type="match status" value="1"/>
</dbReference>
<keyword evidence="3" id="KW-0805">Transcription regulation</keyword>
<keyword evidence="2" id="KW-0902">Two-component regulatory system</keyword>
<dbReference type="SUPFAM" id="SSF46894">
    <property type="entry name" value="C-terminal effector domain of the bipartite response regulators"/>
    <property type="match status" value="1"/>
</dbReference>
<keyword evidence="9" id="KW-1185">Reference proteome</keyword>
<dbReference type="Pfam" id="PF00486">
    <property type="entry name" value="Trans_reg_C"/>
    <property type="match status" value="1"/>
</dbReference>
<dbReference type="InterPro" id="IPR016032">
    <property type="entry name" value="Sig_transdc_resp-reg_C-effctor"/>
</dbReference>
<dbReference type="SUPFAM" id="SSF52540">
    <property type="entry name" value="P-loop containing nucleoside triphosphate hydrolases"/>
    <property type="match status" value="1"/>
</dbReference>
<proteinExistence type="inferred from homology"/>
<dbReference type="InterPro" id="IPR011990">
    <property type="entry name" value="TPR-like_helical_dom_sf"/>
</dbReference>
<sequence>MTDFLLLGTVELRGADGAAVDPGPAKQRTVLAALLADAGRWVTAETLIDRVWGQDLPAQVRPSLYAHIARVRRTLAGMAAPLCESVDGAAARPQLRRGPGGYLLDVPPDRVDVHRFRQLVEQARGADRALAERVAMLREALELWRGEPLAELPGAWAQRTRHSWQQQRIEAVVAWADAEFLMGRHAEVIGAMTGLLAEHPLVEPFAVALMRALHAAGRGPEALACYADLRNRLVEELGADPGAEVQQVHQAILRGEAALPAARAALPPAEAAQTQVVPAQLPLGAAGFTGREEELAQLDAILAADAEWPATLVISTIAGAGGIGKTWLALYWAHRHTEHFPDGQLFVDLLGFNPSMPPMEPTTALRGFLEALGVAPSAVPSTLHGQAGLYRSLLADKRMLVVLDNAGSPDQIVPLLPGNPNCVVLITSRRKLTELAIRHGARPIALEALSPADSRRVLDTRLGTTRTAAEPDAVDELLALCDGYPLALGIIVGRAACAPRLPLARLAAELRESTTRLDVLDDDTPTASLPKVLSWSYNALAPVQARLFALLGLASGPDIGLFALASLADLPGPTARAALRALESLHLIEQYEPGRWRMHDLVRLYAADRGRQDLSPEDRDAALRRLIEFYLHTTCATRPLMQAHESPPGLREPIPGCRPQRMTTQAEAVQWLAGELPNLLAAQSLAADQGWRQLVWQFVWSLDHFHSLLGHVRDRMAMCRAALAALDPDDTLDVHVMVHRQLGHAAAHVGAHEEATKHLMHALSLAEQADDHGTQARIHISLAQAYGQQDHLPPALDHATRALQLHQRVDQPVTKATALNSVGWYSARLGRYDQARAHCEAALKLSRRIRHDSLEADILDSLGYIADHTGHHLEAVDHYQLAAARYRALGGDYWAADTLNRLGYAYHALGRPDRARITWEEAAAMYRDQHRHALADRVQGQLDDLELAGAG</sequence>
<keyword evidence="5" id="KW-0804">Transcription</keyword>
<dbReference type="Gene3D" id="1.25.40.10">
    <property type="entry name" value="Tetratricopeptide repeat domain"/>
    <property type="match status" value="2"/>
</dbReference>
<dbReference type="InterPro" id="IPR051677">
    <property type="entry name" value="AfsR-DnrI-RedD_regulator"/>
</dbReference>
<dbReference type="EMBL" id="BMWC01000009">
    <property type="protein sequence ID" value="GGX18988.1"/>
    <property type="molecule type" value="Genomic_DNA"/>
</dbReference>
<dbReference type="PANTHER" id="PTHR35807:SF1">
    <property type="entry name" value="TRANSCRIPTIONAL REGULATOR REDD"/>
    <property type="match status" value="1"/>
</dbReference>
<dbReference type="PRINTS" id="PR00364">
    <property type="entry name" value="DISEASERSIST"/>
</dbReference>
<protein>
    <recommendedName>
        <fullName evidence="7">OmpR/PhoB-type domain-containing protein</fullName>
    </recommendedName>
</protein>
<comment type="similarity">
    <text evidence="1">Belongs to the AfsR/DnrI/RedD regulatory family.</text>
</comment>
<dbReference type="CDD" id="cd15831">
    <property type="entry name" value="BTAD"/>
    <property type="match status" value="1"/>
</dbReference>